<dbReference type="PROSITE" id="PS50048">
    <property type="entry name" value="ZN2_CY6_FUNGAL_2"/>
    <property type="match status" value="1"/>
</dbReference>
<dbReference type="GO" id="GO:0006351">
    <property type="term" value="P:DNA-templated transcription"/>
    <property type="evidence" value="ECO:0007669"/>
    <property type="project" value="InterPro"/>
</dbReference>
<accession>A0AAD7G4C5</accession>
<evidence type="ECO:0000313" key="6">
    <source>
        <dbReference type="Proteomes" id="UP001221757"/>
    </source>
</evidence>
<keyword evidence="2" id="KW-0539">Nucleus</keyword>
<dbReference type="SMART" id="SM00066">
    <property type="entry name" value="GAL4"/>
    <property type="match status" value="1"/>
</dbReference>
<dbReference type="CDD" id="cd12148">
    <property type="entry name" value="fungal_TF_MHR"/>
    <property type="match status" value="1"/>
</dbReference>
<dbReference type="CDD" id="cd00067">
    <property type="entry name" value="GAL4"/>
    <property type="match status" value="1"/>
</dbReference>
<dbReference type="InterPro" id="IPR036864">
    <property type="entry name" value="Zn2-C6_fun-type_DNA-bd_sf"/>
</dbReference>
<dbReference type="Pfam" id="PF04082">
    <property type="entry name" value="Fungal_trans"/>
    <property type="match status" value="1"/>
</dbReference>
<evidence type="ECO:0000256" key="2">
    <source>
        <dbReference type="ARBA" id="ARBA00023242"/>
    </source>
</evidence>
<protein>
    <submittedName>
        <fullName evidence="5">Fungal-specific transcription factor domain-containing protein</fullName>
    </submittedName>
</protein>
<dbReference type="InterPro" id="IPR001138">
    <property type="entry name" value="Zn2Cys6_DnaBD"/>
</dbReference>
<dbReference type="PANTHER" id="PTHR46910:SF38">
    <property type="entry name" value="ZN(2)-C6 FUNGAL-TYPE DOMAIN-CONTAINING PROTEIN"/>
    <property type="match status" value="1"/>
</dbReference>
<keyword evidence="1" id="KW-0479">Metal-binding</keyword>
<dbReference type="InterPro" id="IPR007219">
    <property type="entry name" value="XnlR_reg_dom"/>
</dbReference>
<gene>
    <name evidence="5" type="ORF">B0H17DRAFT_1214208</name>
</gene>
<dbReference type="GO" id="GO:0008270">
    <property type="term" value="F:zinc ion binding"/>
    <property type="evidence" value="ECO:0007669"/>
    <property type="project" value="InterPro"/>
</dbReference>
<feature type="domain" description="Zn(2)-C6 fungal-type" evidence="4">
    <location>
        <begin position="27"/>
        <end position="56"/>
    </location>
</feature>
<evidence type="ECO:0000259" key="4">
    <source>
        <dbReference type="PROSITE" id="PS50048"/>
    </source>
</evidence>
<proteinExistence type="predicted"/>
<comment type="caution">
    <text evidence="5">The sequence shown here is derived from an EMBL/GenBank/DDBJ whole genome shotgun (WGS) entry which is preliminary data.</text>
</comment>
<evidence type="ECO:0000313" key="5">
    <source>
        <dbReference type="EMBL" id="KAJ7654864.1"/>
    </source>
</evidence>
<sequence>MSSNDEDSYGSDSGTSKKTNTKRVQRACDMCRRKKRRCDGGDRCDHCAKHNFTCTYVEPSASRPTASAELHKPSSPTQYTRSYVEALEARLKTVEELLEKRKADKSPGVQLVSDAIMRLSSPFPAPHSDDLSFTDIDESFRALSINNTAAQGFQGKSSGAMLVKAAVDLRNRAKNSSAAPIPSRITSWDTPAAAPPPAYIFPDPDLLASLIELYFSNVNAFLPLLHRPTFEAGLIQQLHRTCDGFAKTVLLVCAVGARYSADPRVFVPGVTGADAVKGAETAGWPWFDQVRLTGHLVRTHPTLYDLQSYCLAAEFLDCTTSPRTCWTLVGFGMRLGQDVGAHRFKMRKSAEMTFEQELEKRASWVLFLFDAQISTALGRCIALQSHDFDIEMPLICDDEYWGVDNTGAGALFRQPADKPSRVAFFNCMLQLNRILSFSCKILYSTNRSKLLIGLGDDTWEEKVVVQLDSALNTWFESIPEHLRWDTENPIQDDTFFDQSAVLHCTYYHTRIIIHRPFIPAMRRAAHPTHLPSLAICNTAARACSHVAQIQQERRPHNPLWFSQTPLFTAGIVLLLNIWGGSGRGMGRIHAAEKDLVDVHRCMAVLSAQRQQWPSAGPLLDTLRQLVAVDHPLAPPGSSQITTAPQGFSPVVEYPSVGVPPAASFNTSRPAPFSAPPAAPFGAPSQSFGTPFPNIGLTPPMYDPALETAPPADYLADETWYAPAGAGPVFDNEQAYMAYAPPDPVFGAQSEFRPEDFGMDVMEMDTHTIALWERAPTGFGVADWDMYLGRFVDDVGVQQTSAQY</sequence>
<dbReference type="PROSITE" id="PS00463">
    <property type="entry name" value="ZN2_CY6_FUNGAL_1"/>
    <property type="match status" value="1"/>
</dbReference>
<dbReference type="GO" id="GO:0003677">
    <property type="term" value="F:DNA binding"/>
    <property type="evidence" value="ECO:0007669"/>
    <property type="project" value="InterPro"/>
</dbReference>
<keyword evidence="6" id="KW-1185">Reference proteome</keyword>
<dbReference type="SUPFAM" id="SSF57701">
    <property type="entry name" value="Zn2/Cys6 DNA-binding domain"/>
    <property type="match status" value="1"/>
</dbReference>
<dbReference type="GO" id="GO:0000981">
    <property type="term" value="F:DNA-binding transcription factor activity, RNA polymerase II-specific"/>
    <property type="evidence" value="ECO:0007669"/>
    <property type="project" value="InterPro"/>
</dbReference>
<dbReference type="Gene3D" id="4.10.240.10">
    <property type="entry name" value="Zn(2)-C6 fungal-type DNA-binding domain"/>
    <property type="match status" value="1"/>
</dbReference>
<dbReference type="InterPro" id="IPR050987">
    <property type="entry name" value="AtrR-like"/>
</dbReference>
<organism evidence="5 6">
    <name type="scientific">Mycena rosella</name>
    <name type="common">Pink bonnet</name>
    <name type="synonym">Agaricus rosellus</name>
    <dbReference type="NCBI Taxonomy" id="1033263"/>
    <lineage>
        <taxon>Eukaryota</taxon>
        <taxon>Fungi</taxon>
        <taxon>Dikarya</taxon>
        <taxon>Basidiomycota</taxon>
        <taxon>Agaricomycotina</taxon>
        <taxon>Agaricomycetes</taxon>
        <taxon>Agaricomycetidae</taxon>
        <taxon>Agaricales</taxon>
        <taxon>Marasmiineae</taxon>
        <taxon>Mycenaceae</taxon>
        <taxon>Mycena</taxon>
    </lineage>
</organism>
<dbReference type="SMART" id="SM00906">
    <property type="entry name" value="Fungal_trans"/>
    <property type="match status" value="1"/>
</dbReference>
<dbReference type="PANTHER" id="PTHR46910">
    <property type="entry name" value="TRANSCRIPTION FACTOR PDR1"/>
    <property type="match status" value="1"/>
</dbReference>
<evidence type="ECO:0000256" key="1">
    <source>
        <dbReference type="ARBA" id="ARBA00022723"/>
    </source>
</evidence>
<dbReference type="AlphaFoldDB" id="A0AAD7G4C5"/>
<dbReference type="Pfam" id="PF00172">
    <property type="entry name" value="Zn_clus"/>
    <property type="match status" value="1"/>
</dbReference>
<dbReference type="EMBL" id="JARKIE010000316">
    <property type="protein sequence ID" value="KAJ7654864.1"/>
    <property type="molecule type" value="Genomic_DNA"/>
</dbReference>
<evidence type="ECO:0000256" key="3">
    <source>
        <dbReference type="SAM" id="MobiDB-lite"/>
    </source>
</evidence>
<dbReference type="Proteomes" id="UP001221757">
    <property type="component" value="Unassembled WGS sequence"/>
</dbReference>
<reference evidence="5" key="1">
    <citation type="submission" date="2023-03" db="EMBL/GenBank/DDBJ databases">
        <title>Massive genome expansion in bonnet fungi (Mycena s.s.) driven by repeated elements and novel gene families across ecological guilds.</title>
        <authorList>
            <consortium name="Lawrence Berkeley National Laboratory"/>
            <person name="Harder C.B."/>
            <person name="Miyauchi S."/>
            <person name="Viragh M."/>
            <person name="Kuo A."/>
            <person name="Thoen E."/>
            <person name="Andreopoulos B."/>
            <person name="Lu D."/>
            <person name="Skrede I."/>
            <person name="Drula E."/>
            <person name="Henrissat B."/>
            <person name="Morin E."/>
            <person name="Kohler A."/>
            <person name="Barry K."/>
            <person name="LaButti K."/>
            <person name="Morin E."/>
            <person name="Salamov A."/>
            <person name="Lipzen A."/>
            <person name="Mereny Z."/>
            <person name="Hegedus B."/>
            <person name="Baldrian P."/>
            <person name="Stursova M."/>
            <person name="Weitz H."/>
            <person name="Taylor A."/>
            <person name="Grigoriev I.V."/>
            <person name="Nagy L.G."/>
            <person name="Martin F."/>
            <person name="Kauserud H."/>
        </authorList>
    </citation>
    <scope>NUCLEOTIDE SEQUENCE</scope>
    <source>
        <strain evidence="5">CBHHK067</strain>
    </source>
</reference>
<feature type="region of interest" description="Disordered" evidence="3">
    <location>
        <begin position="1"/>
        <end position="26"/>
    </location>
</feature>
<name>A0AAD7G4C5_MYCRO</name>